<evidence type="ECO:0000256" key="2">
    <source>
        <dbReference type="ARBA" id="ARBA00010602"/>
    </source>
</evidence>
<dbReference type="AlphaFoldDB" id="A0A1J5TEZ7"/>
<dbReference type="SUPFAM" id="SSF111369">
    <property type="entry name" value="HlyD-like secretion proteins"/>
    <property type="match status" value="2"/>
</dbReference>
<comment type="similarity">
    <text evidence="2">Belongs to the UPF0194 family.</text>
</comment>
<keyword evidence="4" id="KW-0574">Periplasm</keyword>
<dbReference type="Gene3D" id="2.40.30.170">
    <property type="match status" value="1"/>
</dbReference>
<name>A0A1J5TEZ7_9ZZZZ</name>
<proteinExistence type="inferred from homology"/>
<reference evidence="8" key="1">
    <citation type="submission" date="2016-10" db="EMBL/GenBank/DDBJ databases">
        <title>Sequence of Gallionella enrichment culture.</title>
        <authorList>
            <person name="Poehlein A."/>
            <person name="Muehling M."/>
            <person name="Daniel R."/>
        </authorList>
    </citation>
    <scope>NUCLEOTIDE SEQUENCE</scope>
</reference>
<evidence type="ECO:0000313" key="8">
    <source>
        <dbReference type="EMBL" id="OIR14901.1"/>
    </source>
</evidence>
<comment type="subcellular location">
    <subcellularLocation>
        <location evidence="1">Periplasm</location>
    </subcellularLocation>
</comment>
<dbReference type="Pfam" id="PF25954">
    <property type="entry name" value="Beta-barrel_RND_2"/>
    <property type="match status" value="1"/>
</dbReference>
<gene>
    <name evidence="8" type="primary">mdtN_1</name>
    <name evidence="8" type="ORF">GALL_40170</name>
</gene>
<feature type="domain" description="CusB-like beta-barrel" evidence="7">
    <location>
        <begin position="249"/>
        <end position="331"/>
    </location>
</feature>
<protein>
    <submittedName>
        <fullName evidence="8">Multidrug resistance protein MdtN</fullName>
    </submittedName>
</protein>
<evidence type="ECO:0000256" key="3">
    <source>
        <dbReference type="ARBA" id="ARBA00022729"/>
    </source>
</evidence>
<feature type="domain" description="YbhG-like alpha-helical hairpin" evidence="6">
    <location>
        <begin position="82"/>
        <end position="208"/>
    </location>
</feature>
<dbReference type="PANTHER" id="PTHR32347:SF29">
    <property type="entry name" value="UPF0194 MEMBRANE PROTEIN YBHG"/>
    <property type="match status" value="1"/>
</dbReference>
<dbReference type="EMBL" id="MLJW01000010">
    <property type="protein sequence ID" value="OIR14901.1"/>
    <property type="molecule type" value="Genomic_DNA"/>
</dbReference>
<organism evidence="8">
    <name type="scientific">mine drainage metagenome</name>
    <dbReference type="NCBI Taxonomy" id="410659"/>
    <lineage>
        <taxon>unclassified sequences</taxon>
        <taxon>metagenomes</taxon>
        <taxon>ecological metagenomes</taxon>
    </lineage>
</organism>
<dbReference type="Gene3D" id="1.10.287.470">
    <property type="entry name" value="Helix hairpin bin"/>
    <property type="match status" value="2"/>
</dbReference>
<dbReference type="InterPro" id="IPR059052">
    <property type="entry name" value="HH_YbhG-like"/>
</dbReference>
<evidence type="ECO:0000256" key="4">
    <source>
        <dbReference type="ARBA" id="ARBA00022764"/>
    </source>
</evidence>
<evidence type="ECO:0000259" key="7">
    <source>
        <dbReference type="Pfam" id="PF25954"/>
    </source>
</evidence>
<evidence type="ECO:0000259" key="6">
    <source>
        <dbReference type="Pfam" id="PF25881"/>
    </source>
</evidence>
<dbReference type="PANTHER" id="PTHR32347">
    <property type="entry name" value="EFFLUX SYSTEM COMPONENT YKNX-RELATED"/>
    <property type="match status" value="1"/>
</dbReference>
<dbReference type="Pfam" id="PF25881">
    <property type="entry name" value="HH_YBHG"/>
    <property type="match status" value="1"/>
</dbReference>
<evidence type="ECO:0000256" key="5">
    <source>
        <dbReference type="ARBA" id="ARBA00023054"/>
    </source>
</evidence>
<dbReference type="Gene3D" id="2.40.50.100">
    <property type="match status" value="1"/>
</dbReference>
<sequence length="336" mass="36026">MFTSSRLRPLALGRLLAGLLCAGSLCFQGCSRNGGAPAGDLVLSGNVEVTSAELGFKIPGRVVERLLSEGQNATKGELVAKLDDSEQTAQVGVAQAELSAAQAALAELKAGSRPEEIAAARATLRSAEADRDFARIDFARQEDLRHKNVISARDFELSQAQLRVAQAREAQVAAQARLVEIGPRIETIQQAEARVAQARAALQLARTVLAETRLYSPLTGPVLSHNIEPGEYVSPGTPVLTVADLAHPWVRVYIGETDLGRIRLGEKVVVRSDAIPGKTFTGTIGFISSEAEFTPKTVQTTKERVRLVFRLKVYVENPDGTFKPGMPADVLIPRAA</sequence>
<dbReference type="GO" id="GO:0042597">
    <property type="term" value="C:periplasmic space"/>
    <property type="evidence" value="ECO:0007669"/>
    <property type="project" value="UniProtKB-SubCell"/>
</dbReference>
<keyword evidence="5" id="KW-0175">Coiled coil</keyword>
<dbReference type="InterPro" id="IPR058792">
    <property type="entry name" value="Beta-barrel_RND_2"/>
</dbReference>
<accession>A0A1J5TEZ7</accession>
<dbReference type="InterPro" id="IPR050465">
    <property type="entry name" value="UPF0194_transport"/>
</dbReference>
<evidence type="ECO:0000256" key="1">
    <source>
        <dbReference type="ARBA" id="ARBA00004418"/>
    </source>
</evidence>
<comment type="caution">
    <text evidence="8">The sequence shown here is derived from an EMBL/GenBank/DDBJ whole genome shotgun (WGS) entry which is preliminary data.</text>
</comment>
<keyword evidence="3" id="KW-0732">Signal</keyword>